<comment type="similarity">
    <text evidence="1">Belongs to the NAD(P)-dependent epimerase/dehydratase family.</text>
</comment>
<dbReference type="EMBL" id="MHNW01000020">
    <property type="protein sequence ID" value="OGZ53417.1"/>
    <property type="molecule type" value="Genomic_DNA"/>
</dbReference>
<name>A0A1G2GT73_9BACT</name>
<dbReference type="SUPFAM" id="SSF51735">
    <property type="entry name" value="NAD(P)-binding Rossmann-fold domains"/>
    <property type="match status" value="1"/>
</dbReference>
<evidence type="ECO:0000313" key="4">
    <source>
        <dbReference type="Proteomes" id="UP000179106"/>
    </source>
</evidence>
<comment type="caution">
    <text evidence="3">The sequence shown here is derived from an EMBL/GenBank/DDBJ whole genome shotgun (WGS) entry which is preliminary data.</text>
</comment>
<gene>
    <name evidence="3" type="ORF">A3B25_02240</name>
</gene>
<dbReference type="STRING" id="1802126.A3B25_02240"/>
<evidence type="ECO:0000256" key="1">
    <source>
        <dbReference type="ARBA" id="ARBA00007637"/>
    </source>
</evidence>
<protein>
    <recommendedName>
        <fullName evidence="2">NAD-dependent epimerase/dehydratase domain-containing protein</fullName>
    </recommendedName>
</protein>
<dbReference type="PANTHER" id="PTHR43000">
    <property type="entry name" value="DTDP-D-GLUCOSE 4,6-DEHYDRATASE-RELATED"/>
    <property type="match status" value="1"/>
</dbReference>
<dbReference type="Pfam" id="PF01370">
    <property type="entry name" value="Epimerase"/>
    <property type="match status" value="1"/>
</dbReference>
<organism evidence="3 4">
    <name type="scientific">Candidatus Ryanbacteria bacterium RIFCSPLOWO2_01_FULL_48_26</name>
    <dbReference type="NCBI Taxonomy" id="1802126"/>
    <lineage>
        <taxon>Bacteria</taxon>
        <taxon>Candidatus Ryaniibacteriota</taxon>
    </lineage>
</organism>
<evidence type="ECO:0000313" key="3">
    <source>
        <dbReference type="EMBL" id="OGZ53417.1"/>
    </source>
</evidence>
<sequence length="344" mass="37262">MPLIRGALLISKMPEKSSTNNGSYADFYKGKKVLVTGGTGFVGSFVVKKLIAAGAEVCIAFRPSGGTTKKIDRLREVKGIAKMVQLDLLDERAVHDGISTLMPAVVVNAAAVLSNTRSLDALDDQIQSNFITAVNLVKSAAKNKVGKFVHIGSIAEYGDAPSPFVETMREQPTYPYSFSKIMATHAVLLCGKLSGMATTVVRPAAVFGPTQDFGLMLIPNIIKSALDGKDFDMNPGGQIRDLVYVEDLVDGILKAGASSHSDQQIFNLGSNTGYKIKDIATILNKLMGNSIRINFGAEPYRPHDPMKYLMDASKAEKILGWSAQTPIEIALQQTVNWYNFNIKR</sequence>
<accession>A0A1G2GT73</accession>
<dbReference type="Proteomes" id="UP000179106">
    <property type="component" value="Unassembled WGS sequence"/>
</dbReference>
<evidence type="ECO:0000259" key="2">
    <source>
        <dbReference type="Pfam" id="PF01370"/>
    </source>
</evidence>
<proteinExistence type="inferred from homology"/>
<dbReference type="InterPro" id="IPR036291">
    <property type="entry name" value="NAD(P)-bd_dom_sf"/>
</dbReference>
<dbReference type="Gene3D" id="3.40.50.720">
    <property type="entry name" value="NAD(P)-binding Rossmann-like Domain"/>
    <property type="match status" value="1"/>
</dbReference>
<feature type="domain" description="NAD-dependent epimerase/dehydratase" evidence="2">
    <location>
        <begin position="33"/>
        <end position="269"/>
    </location>
</feature>
<dbReference type="PRINTS" id="PR01713">
    <property type="entry name" value="NUCEPIMERASE"/>
</dbReference>
<dbReference type="AlphaFoldDB" id="A0A1G2GT73"/>
<dbReference type="InterPro" id="IPR001509">
    <property type="entry name" value="Epimerase_deHydtase"/>
</dbReference>
<reference evidence="3 4" key="1">
    <citation type="journal article" date="2016" name="Nat. Commun.">
        <title>Thousands of microbial genomes shed light on interconnected biogeochemical processes in an aquifer system.</title>
        <authorList>
            <person name="Anantharaman K."/>
            <person name="Brown C.T."/>
            <person name="Hug L.A."/>
            <person name="Sharon I."/>
            <person name="Castelle C.J."/>
            <person name="Probst A.J."/>
            <person name="Thomas B.C."/>
            <person name="Singh A."/>
            <person name="Wilkins M.J."/>
            <person name="Karaoz U."/>
            <person name="Brodie E.L."/>
            <person name="Williams K.H."/>
            <person name="Hubbard S.S."/>
            <person name="Banfield J.F."/>
        </authorList>
    </citation>
    <scope>NUCLEOTIDE SEQUENCE [LARGE SCALE GENOMIC DNA]</scope>
</reference>